<dbReference type="Proteomes" id="UP000053144">
    <property type="component" value="Unassembled WGS sequence"/>
</dbReference>
<dbReference type="EMBL" id="KQ258464">
    <property type="protein sequence ID" value="KOM28957.1"/>
    <property type="molecule type" value="Genomic_DNA"/>
</dbReference>
<dbReference type="Gramene" id="KOM28957">
    <property type="protein sequence ID" value="KOM28957"/>
    <property type="gene ID" value="LR48_Vigan627s000600"/>
</dbReference>
<accession>A0A0L9TEU2</accession>
<organism evidence="1 2">
    <name type="scientific">Phaseolus angularis</name>
    <name type="common">Azuki bean</name>
    <name type="synonym">Vigna angularis</name>
    <dbReference type="NCBI Taxonomy" id="3914"/>
    <lineage>
        <taxon>Eukaryota</taxon>
        <taxon>Viridiplantae</taxon>
        <taxon>Streptophyta</taxon>
        <taxon>Embryophyta</taxon>
        <taxon>Tracheophyta</taxon>
        <taxon>Spermatophyta</taxon>
        <taxon>Magnoliopsida</taxon>
        <taxon>eudicotyledons</taxon>
        <taxon>Gunneridae</taxon>
        <taxon>Pentapetalae</taxon>
        <taxon>rosids</taxon>
        <taxon>fabids</taxon>
        <taxon>Fabales</taxon>
        <taxon>Fabaceae</taxon>
        <taxon>Papilionoideae</taxon>
        <taxon>50 kb inversion clade</taxon>
        <taxon>NPAAA clade</taxon>
        <taxon>indigoferoid/millettioid clade</taxon>
        <taxon>Phaseoleae</taxon>
        <taxon>Vigna</taxon>
    </lineage>
</organism>
<reference evidence="2" key="1">
    <citation type="journal article" date="2015" name="Proc. Natl. Acad. Sci. U.S.A.">
        <title>Genome sequencing of adzuki bean (Vigna angularis) provides insight into high starch and low fat accumulation and domestication.</title>
        <authorList>
            <person name="Yang K."/>
            <person name="Tian Z."/>
            <person name="Chen C."/>
            <person name="Luo L."/>
            <person name="Zhao B."/>
            <person name="Wang Z."/>
            <person name="Yu L."/>
            <person name="Li Y."/>
            <person name="Sun Y."/>
            <person name="Li W."/>
            <person name="Chen Y."/>
            <person name="Li Y."/>
            <person name="Zhang Y."/>
            <person name="Ai D."/>
            <person name="Zhao J."/>
            <person name="Shang C."/>
            <person name="Ma Y."/>
            <person name="Wu B."/>
            <person name="Wang M."/>
            <person name="Gao L."/>
            <person name="Sun D."/>
            <person name="Zhang P."/>
            <person name="Guo F."/>
            <person name="Wang W."/>
            <person name="Li Y."/>
            <person name="Wang J."/>
            <person name="Varshney R.K."/>
            <person name="Wang J."/>
            <person name="Ling H.Q."/>
            <person name="Wan P."/>
        </authorList>
    </citation>
    <scope>NUCLEOTIDE SEQUENCE</scope>
    <source>
        <strain evidence="2">cv. Jingnong 6</strain>
    </source>
</reference>
<name>A0A0L9TEU2_PHAAN</name>
<protein>
    <submittedName>
        <fullName evidence="1">Uncharacterized protein</fullName>
    </submittedName>
</protein>
<evidence type="ECO:0000313" key="1">
    <source>
        <dbReference type="EMBL" id="KOM28957.1"/>
    </source>
</evidence>
<sequence>MLTAPRPTQTQTSLIILHAHSFTHEKKENGGASDDNVAHASCDTHDSSGVYIVLAGENFDGNSGAVTVPSGAVRWRLDGGCGCWSVGRRERSLGCRGR</sequence>
<gene>
    <name evidence="1" type="ORF">LR48_Vigan627s000600</name>
</gene>
<proteinExistence type="predicted"/>
<dbReference type="AlphaFoldDB" id="A0A0L9TEU2"/>
<evidence type="ECO:0000313" key="2">
    <source>
        <dbReference type="Proteomes" id="UP000053144"/>
    </source>
</evidence>